<dbReference type="InterPro" id="IPR042099">
    <property type="entry name" value="ANL_N_sf"/>
</dbReference>
<evidence type="ECO:0000259" key="5">
    <source>
        <dbReference type="Pfam" id="PF00501"/>
    </source>
</evidence>
<dbReference type="GO" id="GO:0005524">
    <property type="term" value="F:ATP binding"/>
    <property type="evidence" value="ECO:0007669"/>
    <property type="project" value="UniProtKB-KW"/>
</dbReference>
<dbReference type="GO" id="GO:0016405">
    <property type="term" value="F:CoA-ligase activity"/>
    <property type="evidence" value="ECO:0007669"/>
    <property type="project" value="UniProtKB-ARBA"/>
</dbReference>
<dbReference type="GO" id="GO:0006633">
    <property type="term" value="P:fatty acid biosynthetic process"/>
    <property type="evidence" value="ECO:0007669"/>
    <property type="project" value="TreeGrafter"/>
</dbReference>
<evidence type="ECO:0000256" key="2">
    <source>
        <dbReference type="ARBA" id="ARBA00022598"/>
    </source>
</evidence>
<dbReference type="GO" id="GO:0015645">
    <property type="term" value="F:fatty acid ligase activity"/>
    <property type="evidence" value="ECO:0007669"/>
    <property type="project" value="TreeGrafter"/>
</dbReference>
<dbReference type="GO" id="GO:0004321">
    <property type="term" value="F:fatty-acyl-CoA synthase activity"/>
    <property type="evidence" value="ECO:0007669"/>
    <property type="project" value="TreeGrafter"/>
</dbReference>
<dbReference type="EMBL" id="JADINE010000050">
    <property type="protein sequence ID" value="MBO8407598.1"/>
    <property type="molecule type" value="Genomic_DNA"/>
</dbReference>
<dbReference type="SUPFAM" id="SSF56801">
    <property type="entry name" value="Acetyl-CoA synthetase-like"/>
    <property type="match status" value="1"/>
</dbReference>
<reference evidence="7" key="1">
    <citation type="submission" date="2020-10" db="EMBL/GenBank/DDBJ databases">
        <authorList>
            <person name="Gilroy R."/>
        </authorList>
    </citation>
    <scope>NUCLEOTIDE SEQUENCE</scope>
    <source>
        <strain evidence="7">B1-16210</strain>
    </source>
</reference>
<dbReference type="Pfam" id="PF00501">
    <property type="entry name" value="AMP-binding"/>
    <property type="match status" value="1"/>
</dbReference>
<dbReference type="InterPro" id="IPR025110">
    <property type="entry name" value="AMP-bd_C"/>
</dbReference>
<dbReference type="PANTHER" id="PTHR43605:SF10">
    <property type="entry name" value="ACYL-COA SYNTHETASE MEDIUM CHAIN FAMILY MEMBER 3"/>
    <property type="match status" value="1"/>
</dbReference>
<accession>A0A940ICN6</accession>
<comment type="caution">
    <text evidence="7">The sequence shown here is derived from an EMBL/GenBank/DDBJ whole genome shotgun (WGS) entry which is preliminary data.</text>
</comment>
<dbReference type="InterPro" id="IPR051087">
    <property type="entry name" value="Mitochondrial_ACSM"/>
</dbReference>
<evidence type="ECO:0000313" key="8">
    <source>
        <dbReference type="Proteomes" id="UP000721442"/>
    </source>
</evidence>
<organism evidence="7 8">
    <name type="scientific">Candidatus Enterousia excrementavium</name>
    <dbReference type="NCBI Taxonomy" id="2840789"/>
    <lineage>
        <taxon>Bacteria</taxon>
        <taxon>Pseudomonadati</taxon>
        <taxon>Pseudomonadota</taxon>
        <taxon>Alphaproteobacteria</taxon>
        <taxon>Candidatus Enterousia</taxon>
    </lineage>
</organism>
<dbReference type="InterPro" id="IPR045851">
    <property type="entry name" value="AMP-bd_C_sf"/>
</dbReference>
<protein>
    <submittedName>
        <fullName evidence="7">AMP-binding protein</fullName>
    </submittedName>
</protein>
<dbReference type="AlphaFoldDB" id="A0A940ICN6"/>
<proteinExistence type="inferred from homology"/>
<dbReference type="GO" id="GO:0006637">
    <property type="term" value="P:acyl-CoA metabolic process"/>
    <property type="evidence" value="ECO:0007669"/>
    <property type="project" value="TreeGrafter"/>
</dbReference>
<evidence type="ECO:0000259" key="6">
    <source>
        <dbReference type="Pfam" id="PF13193"/>
    </source>
</evidence>
<keyword evidence="4" id="KW-0067">ATP-binding</keyword>
<dbReference type="InterPro" id="IPR000873">
    <property type="entry name" value="AMP-dep_synth/lig_dom"/>
</dbReference>
<evidence type="ECO:0000313" key="7">
    <source>
        <dbReference type="EMBL" id="MBO8407598.1"/>
    </source>
</evidence>
<reference evidence="7" key="2">
    <citation type="journal article" date="2021" name="PeerJ">
        <title>Extensive microbial diversity within the chicken gut microbiome revealed by metagenomics and culture.</title>
        <authorList>
            <person name="Gilroy R."/>
            <person name="Ravi A."/>
            <person name="Getino M."/>
            <person name="Pursley I."/>
            <person name="Horton D.L."/>
            <person name="Alikhan N.F."/>
            <person name="Baker D."/>
            <person name="Gharbi K."/>
            <person name="Hall N."/>
            <person name="Watson M."/>
            <person name="Adriaenssens E.M."/>
            <person name="Foster-Nyarko E."/>
            <person name="Jarju S."/>
            <person name="Secka A."/>
            <person name="Antonio M."/>
            <person name="Oren A."/>
            <person name="Chaudhuri R.R."/>
            <person name="La Ragione R."/>
            <person name="Hildebrand F."/>
            <person name="Pallen M.J."/>
        </authorList>
    </citation>
    <scope>NUCLEOTIDE SEQUENCE</scope>
    <source>
        <strain evidence="7">B1-16210</strain>
    </source>
</reference>
<keyword evidence="2" id="KW-0436">Ligase</keyword>
<dbReference type="PANTHER" id="PTHR43605">
    <property type="entry name" value="ACYL-COENZYME A SYNTHETASE"/>
    <property type="match status" value="1"/>
</dbReference>
<evidence type="ECO:0000256" key="1">
    <source>
        <dbReference type="ARBA" id="ARBA00006432"/>
    </source>
</evidence>
<evidence type="ECO:0000256" key="3">
    <source>
        <dbReference type="ARBA" id="ARBA00022741"/>
    </source>
</evidence>
<dbReference type="FunFam" id="3.30.300.30:FF:000005">
    <property type="entry name" value="Acyl-coenzyme A synthetase ACSM5, mitochondrial"/>
    <property type="match status" value="1"/>
</dbReference>
<feature type="domain" description="AMP-dependent synthetase/ligase" evidence="5">
    <location>
        <begin position="41"/>
        <end position="399"/>
    </location>
</feature>
<dbReference type="Pfam" id="PF13193">
    <property type="entry name" value="AMP-binding_C"/>
    <property type="match status" value="1"/>
</dbReference>
<comment type="similarity">
    <text evidence="1">Belongs to the ATP-dependent AMP-binding enzyme family.</text>
</comment>
<evidence type="ECO:0000256" key="4">
    <source>
        <dbReference type="ARBA" id="ARBA00022840"/>
    </source>
</evidence>
<dbReference type="Proteomes" id="UP000721442">
    <property type="component" value="Unassembled WGS sequence"/>
</dbReference>
<name>A0A940ICN6_9PROT</name>
<keyword evidence="3" id="KW-0547">Nucleotide-binding</keyword>
<gene>
    <name evidence="7" type="ORF">IAC77_04030</name>
</gene>
<dbReference type="Gene3D" id="3.30.300.30">
    <property type="match status" value="1"/>
</dbReference>
<sequence length="564" mass="63635">MFATKFLKKDKFDSYDDYIQNGAPIVPDHFNFSYDVIDVLAREEPTKVALLWTDDSGEKKEFTFRELSRMSNSVANFLTSRGMTRGDTVLLFMRRRWEYWILMLAMHKIGVIPIPSTNQLKAEDIEYRIEQAESKAIIAFDDGHIINEIKSAIGDRDVQLISNVEVAESIDTMPDTIERVMNENTDTMVIYFTSGTTDMPKMVAHNFIYPLGHINTAVFWQRLHDGDVHFTLSESGWAKCSWGKMYGQWLAGATVFVFDFAGIATAHDLLHAMADNHVTSFCAPPTVYKMLIHADFTRYDLSALAKADVAGEALNPEVFERFYNSTNIKLHEGFGQTETCVMMFTNQWIEPKPGSMGMPAAGWDVQLLDEGGRPVPAGTVGEICVSLKNGRPVGLFQGYHKNEKLTSKVFRDGFYHTGDVAYRDNDGYYWFVGRNDDLIKTSGYRVSPFEVESVLLEHPAVREVAVTGVPDPSRGMAVKATIVLNKYFQGTDVLVRQLQDHVRARTASYKYPRIIEFVDSLPMTISGKIRRALIRTLDSAKGTLIEPVKNVIGLGKDDDKEKDK</sequence>
<feature type="domain" description="AMP-binding enzyme C-terminal" evidence="6">
    <location>
        <begin position="450"/>
        <end position="528"/>
    </location>
</feature>
<dbReference type="Gene3D" id="3.40.50.12780">
    <property type="entry name" value="N-terminal domain of ligase-like"/>
    <property type="match status" value="1"/>
</dbReference>